<name>A0A4Z2GM75_9TELE</name>
<organism evidence="2 3">
    <name type="scientific">Liparis tanakae</name>
    <name type="common">Tanaka's snailfish</name>
    <dbReference type="NCBI Taxonomy" id="230148"/>
    <lineage>
        <taxon>Eukaryota</taxon>
        <taxon>Metazoa</taxon>
        <taxon>Chordata</taxon>
        <taxon>Craniata</taxon>
        <taxon>Vertebrata</taxon>
        <taxon>Euteleostomi</taxon>
        <taxon>Actinopterygii</taxon>
        <taxon>Neopterygii</taxon>
        <taxon>Teleostei</taxon>
        <taxon>Neoteleostei</taxon>
        <taxon>Acanthomorphata</taxon>
        <taxon>Eupercaria</taxon>
        <taxon>Perciformes</taxon>
        <taxon>Cottioidei</taxon>
        <taxon>Cottales</taxon>
        <taxon>Liparidae</taxon>
        <taxon>Liparis</taxon>
    </lineage>
</organism>
<dbReference type="Proteomes" id="UP000314294">
    <property type="component" value="Unassembled WGS sequence"/>
</dbReference>
<feature type="region of interest" description="Disordered" evidence="1">
    <location>
        <begin position="1"/>
        <end position="48"/>
    </location>
</feature>
<protein>
    <submittedName>
        <fullName evidence="2">Uncharacterized protein</fullName>
    </submittedName>
</protein>
<keyword evidence="3" id="KW-1185">Reference proteome</keyword>
<accession>A0A4Z2GM75</accession>
<evidence type="ECO:0000313" key="3">
    <source>
        <dbReference type="Proteomes" id="UP000314294"/>
    </source>
</evidence>
<comment type="caution">
    <text evidence="2">The sequence shown here is derived from an EMBL/GenBank/DDBJ whole genome shotgun (WGS) entry which is preliminary data.</text>
</comment>
<gene>
    <name evidence="2" type="ORF">EYF80_035178</name>
</gene>
<sequence length="127" mass="14035">MPRLNGSLRLPRHAAGSSSRQLFDQLGKKEEKKKGEGTNGGAAKMNGGAGGQMLFSSWLWWLASCGEFCSWRRRSVVSSGPFSVRVESAAGGGAWSRLMASWPLSGDWGVLSRRDAIRPFWYWDRVI</sequence>
<dbReference type="EMBL" id="SRLO01000479">
    <property type="protein sequence ID" value="TNN54616.1"/>
    <property type="molecule type" value="Genomic_DNA"/>
</dbReference>
<reference evidence="2 3" key="1">
    <citation type="submission" date="2019-03" db="EMBL/GenBank/DDBJ databases">
        <title>First draft genome of Liparis tanakae, snailfish: a comprehensive survey of snailfish specific genes.</title>
        <authorList>
            <person name="Kim W."/>
            <person name="Song I."/>
            <person name="Jeong J.-H."/>
            <person name="Kim D."/>
            <person name="Kim S."/>
            <person name="Ryu S."/>
            <person name="Song J.Y."/>
            <person name="Lee S.K."/>
        </authorList>
    </citation>
    <scope>NUCLEOTIDE SEQUENCE [LARGE SCALE GENOMIC DNA]</scope>
    <source>
        <tissue evidence="2">Muscle</tissue>
    </source>
</reference>
<proteinExistence type="predicted"/>
<dbReference type="AlphaFoldDB" id="A0A4Z2GM75"/>
<evidence type="ECO:0000256" key="1">
    <source>
        <dbReference type="SAM" id="MobiDB-lite"/>
    </source>
</evidence>
<feature type="compositionally biased region" description="Basic and acidic residues" evidence="1">
    <location>
        <begin position="26"/>
        <end position="36"/>
    </location>
</feature>
<evidence type="ECO:0000313" key="2">
    <source>
        <dbReference type="EMBL" id="TNN54616.1"/>
    </source>
</evidence>